<gene>
    <name evidence="1" type="ORF">GCM10023191_053760</name>
</gene>
<reference evidence="2" key="1">
    <citation type="journal article" date="2019" name="Int. J. Syst. Evol. Microbiol.">
        <title>The Global Catalogue of Microorganisms (GCM) 10K type strain sequencing project: providing services to taxonomists for standard genome sequencing and annotation.</title>
        <authorList>
            <consortium name="The Broad Institute Genomics Platform"/>
            <consortium name="The Broad Institute Genome Sequencing Center for Infectious Disease"/>
            <person name="Wu L."/>
            <person name="Ma J."/>
        </authorList>
    </citation>
    <scope>NUCLEOTIDE SEQUENCE [LARGE SCALE GENOMIC DNA]</scope>
    <source>
        <strain evidence="2">JCM 17933</strain>
    </source>
</reference>
<accession>A0ABP8QGU1</accession>
<comment type="caution">
    <text evidence="1">The sequence shown here is derived from an EMBL/GenBank/DDBJ whole genome shotgun (WGS) entry which is preliminary data.</text>
</comment>
<evidence type="ECO:0000313" key="2">
    <source>
        <dbReference type="Proteomes" id="UP001500503"/>
    </source>
</evidence>
<proteinExistence type="predicted"/>
<name>A0ABP8QGU1_9ACTN</name>
<dbReference type="EMBL" id="BAABHF010000027">
    <property type="protein sequence ID" value="GAA4502347.1"/>
    <property type="molecule type" value="Genomic_DNA"/>
</dbReference>
<sequence>MSATAWTAALSLNRLARPWPRRFVSVDEPTERLAFALAGSGGLHEDTVTFSEQRAVGLHRIEAGVAPSWRTCEE</sequence>
<protein>
    <submittedName>
        <fullName evidence="1">Uncharacterized protein</fullName>
    </submittedName>
</protein>
<dbReference type="Proteomes" id="UP001500503">
    <property type="component" value="Unassembled WGS sequence"/>
</dbReference>
<keyword evidence="2" id="KW-1185">Reference proteome</keyword>
<organism evidence="1 2">
    <name type="scientific">Actinoallomurus oryzae</name>
    <dbReference type="NCBI Taxonomy" id="502180"/>
    <lineage>
        <taxon>Bacteria</taxon>
        <taxon>Bacillati</taxon>
        <taxon>Actinomycetota</taxon>
        <taxon>Actinomycetes</taxon>
        <taxon>Streptosporangiales</taxon>
        <taxon>Thermomonosporaceae</taxon>
        <taxon>Actinoallomurus</taxon>
    </lineage>
</organism>
<evidence type="ECO:0000313" key="1">
    <source>
        <dbReference type="EMBL" id="GAA4502347.1"/>
    </source>
</evidence>